<evidence type="ECO:0000313" key="3">
    <source>
        <dbReference type="Proteomes" id="UP001217918"/>
    </source>
</evidence>
<feature type="region of interest" description="Disordered" evidence="1">
    <location>
        <begin position="97"/>
        <end position="132"/>
    </location>
</feature>
<evidence type="ECO:0000313" key="2">
    <source>
        <dbReference type="EMBL" id="KAK2070078.1"/>
    </source>
</evidence>
<reference evidence="2" key="1">
    <citation type="journal article" date="2023" name="Mol. Plant Microbe Interact.">
        <title>Elucidating the Obligate Nature and Biological Capacity of an Invasive Fungal Corn Pathogen.</title>
        <authorList>
            <person name="MacCready J.S."/>
            <person name="Roggenkamp E.M."/>
            <person name="Gdanetz K."/>
            <person name="Chilvers M.I."/>
        </authorList>
    </citation>
    <scope>NUCLEOTIDE SEQUENCE</scope>
    <source>
        <strain evidence="2">PM02</strain>
    </source>
</reference>
<evidence type="ECO:0000256" key="1">
    <source>
        <dbReference type="SAM" id="MobiDB-lite"/>
    </source>
</evidence>
<keyword evidence="3" id="KW-1185">Reference proteome</keyword>
<proteinExistence type="predicted"/>
<organism evidence="2 3">
    <name type="scientific">Phyllachora maydis</name>
    <dbReference type="NCBI Taxonomy" id="1825666"/>
    <lineage>
        <taxon>Eukaryota</taxon>
        <taxon>Fungi</taxon>
        <taxon>Dikarya</taxon>
        <taxon>Ascomycota</taxon>
        <taxon>Pezizomycotina</taxon>
        <taxon>Sordariomycetes</taxon>
        <taxon>Sordariomycetidae</taxon>
        <taxon>Phyllachorales</taxon>
        <taxon>Phyllachoraceae</taxon>
        <taxon>Phyllachora</taxon>
    </lineage>
</organism>
<dbReference type="EMBL" id="JAQQPM010000003">
    <property type="protein sequence ID" value="KAK2070078.1"/>
    <property type="molecule type" value="Genomic_DNA"/>
</dbReference>
<protein>
    <submittedName>
        <fullName evidence="2">Uncharacterized protein</fullName>
    </submittedName>
</protein>
<sequence>MANPDTPPPVKVSSSAASYTQATLDPDLRSKINTLLLTEGHVTKIQDHLLHALHAHPTNWPTAVQSHALSLLRSGEASTFPTLLRRVMDDVRQATTERRDAAATGSGSSANGVRNGADATNGTAPAAAAGTTPGALALPLPVEEELLKVTRECLDQVCELTDGGP</sequence>
<feature type="compositionally biased region" description="Low complexity" evidence="1">
    <location>
        <begin position="102"/>
        <end position="132"/>
    </location>
</feature>
<gene>
    <name evidence="2" type="ORF">P8C59_004608</name>
</gene>
<comment type="caution">
    <text evidence="2">The sequence shown here is derived from an EMBL/GenBank/DDBJ whole genome shotgun (WGS) entry which is preliminary data.</text>
</comment>
<dbReference type="AlphaFoldDB" id="A0AAD9I331"/>
<name>A0AAD9I331_9PEZI</name>
<accession>A0AAD9I331</accession>
<dbReference type="Proteomes" id="UP001217918">
    <property type="component" value="Unassembled WGS sequence"/>
</dbReference>